<dbReference type="PANTHER" id="PTHR43364">
    <property type="entry name" value="NADH-SPECIFIC METHYLGLYOXAL REDUCTASE-RELATED"/>
    <property type="match status" value="1"/>
</dbReference>
<sequence length="385" mass="43005">MGIDPKSVLGRYRQLAPSASVRVSPLCLGTMTFGGKHPERYGECSKEEAFSMMDFFYDNGGNFFDTANAYQDGQSEVWLGEWIASRKNRDELVIATKYTSGYMLHHKDKIQANFVGTGTKSMNHSVDESLRKLQTTYIDLFYVHWWDYTTSIPELMQSLNHLVVSGKVHYLGISDTPAWVVTKANAYARQHGLRQFSVYQGKWNAARRDHERDIIPMCADEGMGLAPYATLNAGNFQTAEGYKAREKSNDGRKFIPVCARDKQVAAILEKIANRKGGGVTLLNIALAYICHKAPYVFPIIGGRTVDHLKGSIPGLAVALSNEEIEEIETGYEFDHGFPHSFLSGTLFDLSHPRGAAGPEDVWLTKPCGPFDWVERPKPIKPSRSP</sequence>
<dbReference type="RefSeq" id="XP_022484227.1">
    <property type="nucleotide sequence ID" value="XM_022635919.1"/>
</dbReference>
<dbReference type="OrthoDB" id="48988at2759"/>
<keyword evidence="2" id="KW-0560">Oxidoreductase</keyword>
<dbReference type="InterPro" id="IPR023210">
    <property type="entry name" value="NADP_OxRdtase_dom"/>
</dbReference>
<dbReference type="SUPFAM" id="SSF51430">
    <property type="entry name" value="NAD(P)-linked oxidoreductase"/>
    <property type="match status" value="1"/>
</dbReference>
<evidence type="ECO:0000256" key="3">
    <source>
        <dbReference type="ARBA" id="ARBA00038157"/>
    </source>
</evidence>
<dbReference type="InterPro" id="IPR050523">
    <property type="entry name" value="AKR_Detox_Biosynth"/>
</dbReference>
<dbReference type="Proteomes" id="UP000177622">
    <property type="component" value="Unassembled WGS sequence"/>
</dbReference>
<dbReference type="AlphaFoldDB" id="A0A1F5L6F3"/>
<dbReference type="GeneID" id="34580653"/>
<evidence type="ECO:0000313" key="6">
    <source>
        <dbReference type="Proteomes" id="UP000177622"/>
    </source>
</evidence>
<dbReference type="GO" id="GO:0016491">
    <property type="term" value="F:oxidoreductase activity"/>
    <property type="evidence" value="ECO:0007669"/>
    <property type="project" value="UniProtKB-KW"/>
</dbReference>
<feature type="domain" description="NADP-dependent oxidoreductase" evidence="4">
    <location>
        <begin position="25"/>
        <end position="328"/>
    </location>
</feature>
<dbReference type="EMBL" id="LXJU01000026">
    <property type="protein sequence ID" value="OGE48772.1"/>
    <property type="molecule type" value="Genomic_DNA"/>
</dbReference>
<dbReference type="InterPro" id="IPR036812">
    <property type="entry name" value="NAD(P)_OxRdtase_dom_sf"/>
</dbReference>
<name>A0A1F5L6F3_PENAI</name>
<dbReference type="Pfam" id="PF00248">
    <property type="entry name" value="Aldo_ket_red"/>
    <property type="match status" value="1"/>
</dbReference>
<evidence type="ECO:0000313" key="5">
    <source>
        <dbReference type="EMBL" id="OGE48772.1"/>
    </source>
</evidence>
<dbReference type="STRING" id="1835702.A0A1F5L6F3"/>
<reference evidence="5 6" key="1">
    <citation type="journal article" date="2016" name="Sci. Rep.">
        <title>Penicillium arizonense, a new, genome sequenced fungal species, reveals a high chemical diversity in secreted metabolites.</title>
        <authorList>
            <person name="Grijseels S."/>
            <person name="Nielsen J.C."/>
            <person name="Randelovic M."/>
            <person name="Nielsen J."/>
            <person name="Nielsen K.F."/>
            <person name="Workman M."/>
            <person name="Frisvad J.C."/>
        </authorList>
    </citation>
    <scope>NUCLEOTIDE SEQUENCE [LARGE SCALE GENOMIC DNA]</scope>
    <source>
        <strain evidence="5 6">CBS 141311</strain>
    </source>
</reference>
<evidence type="ECO:0000259" key="4">
    <source>
        <dbReference type="Pfam" id="PF00248"/>
    </source>
</evidence>
<proteinExistence type="inferred from homology"/>
<protein>
    <recommendedName>
        <fullName evidence="4">NADP-dependent oxidoreductase domain-containing protein</fullName>
    </recommendedName>
</protein>
<comment type="caution">
    <text evidence="5">The sequence shown here is derived from an EMBL/GenBank/DDBJ whole genome shotgun (WGS) entry which is preliminary data.</text>
</comment>
<keyword evidence="6" id="KW-1185">Reference proteome</keyword>
<accession>A0A1F5L6F3</accession>
<dbReference type="Gene3D" id="3.20.20.100">
    <property type="entry name" value="NADP-dependent oxidoreductase domain"/>
    <property type="match status" value="1"/>
</dbReference>
<keyword evidence="1" id="KW-0521">NADP</keyword>
<evidence type="ECO:0000256" key="2">
    <source>
        <dbReference type="ARBA" id="ARBA00023002"/>
    </source>
</evidence>
<evidence type="ECO:0000256" key="1">
    <source>
        <dbReference type="ARBA" id="ARBA00022857"/>
    </source>
</evidence>
<organism evidence="5 6">
    <name type="scientific">Penicillium arizonense</name>
    <dbReference type="NCBI Taxonomy" id="1835702"/>
    <lineage>
        <taxon>Eukaryota</taxon>
        <taxon>Fungi</taxon>
        <taxon>Dikarya</taxon>
        <taxon>Ascomycota</taxon>
        <taxon>Pezizomycotina</taxon>
        <taxon>Eurotiomycetes</taxon>
        <taxon>Eurotiomycetidae</taxon>
        <taxon>Eurotiales</taxon>
        <taxon>Aspergillaceae</taxon>
        <taxon>Penicillium</taxon>
    </lineage>
</organism>
<dbReference type="PANTHER" id="PTHR43364:SF7">
    <property type="entry name" value="NADP-DEPENDENT OXIDOREDUCTASE DOMAIN-CONTAINING PROTEIN-RELATED"/>
    <property type="match status" value="1"/>
</dbReference>
<gene>
    <name evidence="5" type="ORF">PENARI_c026G03295</name>
</gene>
<comment type="similarity">
    <text evidence="3">Belongs to the aldo/keto reductase family. Aldo/keto reductase 2 subfamily.</text>
</comment>